<protein>
    <submittedName>
        <fullName evidence="2">Helix-turn-helix transcriptional regulator</fullName>
    </submittedName>
</protein>
<evidence type="ECO:0000313" key="3">
    <source>
        <dbReference type="Proteomes" id="UP001596504"/>
    </source>
</evidence>
<gene>
    <name evidence="2" type="ORF">ACFQRI_26560</name>
</gene>
<dbReference type="EMBL" id="JBHTCJ010000022">
    <property type="protein sequence ID" value="MFC7344989.1"/>
    <property type="molecule type" value="Genomic_DNA"/>
</dbReference>
<dbReference type="Proteomes" id="UP001596504">
    <property type="component" value="Unassembled WGS sequence"/>
</dbReference>
<sequence length="274" mass="31411">MVESSSPALLRRWIALNLKQLRQEAGKDRSEVMQRLDLSRAQVGHLETATRLPSRPVLEILLDFYGKPDRLPDFLRIVEAAKKGKNWWDQLSGAVPPWFDLYLGLESGAAEISTFEAYLIPGLLQTRDYAEAVVRGDPDFTDEEVQRIVDVRMRRQRILDRDADPVRLWALIDELVLYRERGNSQVMAEQIDHLIKLSERRRIDLQILPRKAGAHLAQQGGSFSLLKFPTDWVGDPGVVYEEVLLGGRYHEDPEEIALYDRAITRLQALAETQE</sequence>
<feature type="non-terminal residue" evidence="2">
    <location>
        <position position="274"/>
    </location>
</feature>
<reference evidence="3" key="1">
    <citation type="journal article" date="2019" name="Int. J. Syst. Evol. Microbiol.">
        <title>The Global Catalogue of Microorganisms (GCM) 10K type strain sequencing project: providing services to taxonomists for standard genome sequencing and annotation.</title>
        <authorList>
            <consortium name="The Broad Institute Genomics Platform"/>
            <consortium name="The Broad Institute Genome Sequencing Center for Infectious Disease"/>
            <person name="Wu L."/>
            <person name="Ma J."/>
        </authorList>
    </citation>
    <scope>NUCLEOTIDE SEQUENCE [LARGE SCALE GENOMIC DNA]</scope>
    <source>
        <strain evidence="3">WLHS5</strain>
    </source>
</reference>
<proteinExistence type="predicted"/>
<keyword evidence="3" id="KW-1185">Reference proteome</keyword>
<evidence type="ECO:0000313" key="2">
    <source>
        <dbReference type="EMBL" id="MFC7344989.1"/>
    </source>
</evidence>
<feature type="domain" description="HTH cro/C1-type" evidence="1">
    <location>
        <begin position="18"/>
        <end position="71"/>
    </location>
</feature>
<dbReference type="RefSeq" id="WP_380673314.1">
    <property type="nucleotide sequence ID" value="NZ_JBHTCJ010000022.1"/>
</dbReference>
<evidence type="ECO:0000259" key="1">
    <source>
        <dbReference type="PROSITE" id="PS50943"/>
    </source>
</evidence>
<dbReference type="Gene3D" id="1.10.260.40">
    <property type="entry name" value="lambda repressor-like DNA-binding domains"/>
    <property type="match status" value="1"/>
</dbReference>
<dbReference type="InterPro" id="IPR010982">
    <property type="entry name" value="Lambda_DNA-bd_dom_sf"/>
</dbReference>
<dbReference type="SUPFAM" id="SSF47413">
    <property type="entry name" value="lambda repressor-like DNA-binding domains"/>
    <property type="match status" value="1"/>
</dbReference>
<dbReference type="SMART" id="SM00530">
    <property type="entry name" value="HTH_XRE"/>
    <property type="match status" value="1"/>
</dbReference>
<dbReference type="Pfam" id="PF19054">
    <property type="entry name" value="DUF5753"/>
    <property type="match status" value="1"/>
</dbReference>
<dbReference type="InterPro" id="IPR001387">
    <property type="entry name" value="Cro/C1-type_HTH"/>
</dbReference>
<comment type="caution">
    <text evidence="2">The sequence shown here is derived from an EMBL/GenBank/DDBJ whole genome shotgun (WGS) entry which is preliminary data.</text>
</comment>
<dbReference type="PROSITE" id="PS50943">
    <property type="entry name" value="HTH_CROC1"/>
    <property type="match status" value="1"/>
</dbReference>
<dbReference type="CDD" id="cd00093">
    <property type="entry name" value="HTH_XRE"/>
    <property type="match status" value="1"/>
</dbReference>
<accession>A0ABW2LUT9</accession>
<dbReference type="Pfam" id="PF13560">
    <property type="entry name" value="HTH_31"/>
    <property type="match status" value="1"/>
</dbReference>
<dbReference type="InterPro" id="IPR043917">
    <property type="entry name" value="DUF5753"/>
</dbReference>
<name>A0ABW2LUT9_9PSEU</name>
<organism evidence="2 3">
    <name type="scientific">Saccharopolyspora griseoalba</name>
    <dbReference type="NCBI Taxonomy" id="1431848"/>
    <lineage>
        <taxon>Bacteria</taxon>
        <taxon>Bacillati</taxon>
        <taxon>Actinomycetota</taxon>
        <taxon>Actinomycetes</taxon>
        <taxon>Pseudonocardiales</taxon>
        <taxon>Pseudonocardiaceae</taxon>
        <taxon>Saccharopolyspora</taxon>
    </lineage>
</organism>